<evidence type="ECO:0000256" key="1">
    <source>
        <dbReference type="SAM" id="SignalP"/>
    </source>
</evidence>
<evidence type="ECO:0000313" key="2">
    <source>
        <dbReference type="EMBL" id="MCI43373.1"/>
    </source>
</evidence>
<dbReference type="EMBL" id="LXQA010316417">
    <property type="protein sequence ID" value="MCI43373.1"/>
    <property type="molecule type" value="Genomic_DNA"/>
</dbReference>
<evidence type="ECO:0000313" key="3">
    <source>
        <dbReference type="Proteomes" id="UP000265520"/>
    </source>
</evidence>
<reference evidence="2 3" key="1">
    <citation type="journal article" date="2018" name="Front. Plant Sci.">
        <title>Red Clover (Trifolium pratense) and Zigzag Clover (T. medium) - A Picture of Genomic Similarities and Differences.</title>
        <authorList>
            <person name="Dluhosova J."/>
            <person name="Istvanek J."/>
            <person name="Nedelnik J."/>
            <person name="Repkova J."/>
        </authorList>
    </citation>
    <scope>NUCLEOTIDE SEQUENCE [LARGE SCALE GENOMIC DNA]</scope>
    <source>
        <strain evidence="3">cv. 10/8</strain>
        <tissue evidence="2">Leaf</tissue>
    </source>
</reference>
<organism evidence="2 3">
    <name type="scientific">Trifolium medium</name>
    <dbReference type="NCBI Taxonomy" id="97028"/>
    <lineage>
        <taxon>Eukaryota</taxon>
        <taxon>Viridiplantae</taxon>
        <taxon>Streptophyta</taxon>
        <taxon>Embryophyta</taxon>
        <taxon>Tracheophyta</taxon>
        <taxon>Spermatophyta</taxon>
        <taxon>Magnoliopsida</taxon>
        <taxon>eudicotyledons</taxon>
        <taxon>Gunneridae</taxon>
        <taxon>Pentapetalae</taxon>
        <taxon>rosids</taxon>
        <taxon>fabids</taxon>
        <taxon>Fabales</taxon>
        <taxon>Fabaceae</taxon>
        <taxon>Papilionoideae</taxon>
        <taxon>50 kb inversion clade</taxon>
        <taxon>NPAAA clade</taxon>
        <taxon>Hologalegina</taxon>
        <taxon>IRL clade</taxon>
        <taxon>Trifolieae</taxon>
        <taxon>Trifolium</taxon>
    </lineage>
</organism>
<dbReference type="AlphaFoldDB" id="A0A392S386"/>
<comment type="caution">
    <text evidence="2">The sequence shown here is derived from an EMBL/GenBank/DDBJ whole genome shotgun (WGS) entry which is preliminary data.</text>
</comment>
<feature type="signal peptide" evidence="1">
    <location>
        <begin position="1"/>
        <end position="19"/>
    </location>
</feature>
<keyword evidence="3" id="KW-1185">Reference proteome</keyword>
<feature type="chain" id="PRO_5017486806" evidence="1">
    <location>
        <begin position="20"/>
        <end position="81"/>
    </location>
</feature>
<dbReference type="Proteomes" id="UP000265520">
    <property type="component" value="Unassembled WGS sequence"/>
</dbReference>
<accession>A0A392S386</accession>
<proteinExistence type="predicted"/>
<protein>
    <submittedName>
        <fullName evidence="2">Solute carrier family 22 member</fullName>
    </submittedName>
</protein>
<name>A0A392S386_9FABA</name>
<feature type="non-terminal residue" evidence="2">
    <location>
        <position position="81"/>
    </location>
</feature>
<keyword evidence="1" id="KW-0732">Signal</keyword>
<sequence length="81" mass="9242">MDFLQAVLVAVAMFFDAQQLFISIYTDNYPKWHCTNRNTNSSCTPSSDICKLSRSSWSWDTPPSNTVISHWNLECASTFIT</sequence>